<sequence length="552" mass="62455">MKFQLPDGAFPPLNLTETERYELSLEAERVIDATISANEAFIARGKRLDPREWKQFRTKENMHVYRQRTPESTADENEGQFELPRKHSALSLLTSRRKWSTSSSKSSEPRSRNNSYDLNSSFVFNDAKSAPVLGDDPLQSPPVSEGTESSLDYWLENHKPGNVPTVVTIGTIDGTVEDAIFGVFSDDDASWKWKSTHISDRLDDARVLEQIHGPTAEDPLRTLGVKWFTKEHPQALTHIVRRRDFVILEAMGTRRDPNGGRIGYFMMHSVDIPRLPALDDHSILRAKMSLCFILRQANKNTVDVFARAFSDPQGSMMEGVSVRIFAESIVAVNKVVNFAYIKKLRWLMQHREQQRRRTASNARRFQAACKTCNKSLTKRLVSFLKPNSAVCQVCREAICSKCTVTKEITVGFNAQDEPEQRGLTFCVGCVLEAKRLPAFHVQELVYNLPPQPLEDMMPSRRISNNSSLSVSSSSSISRGRPHSTSGVPQPSKIIRLSSDPRKNVDNSMYAPTLYRSQSNDPPVSLYAPTMHRSQSNDPLVSRRKETQPRTHY</sequence>
<feature type="compositionally biased region" description="Basic and acidic residues" evidence="1">
    <location>
        <begin position="540"/>
        <end position="552"/>
    </location>
</feature>
<evidence type="ECO:0000313" key="2">
    <source>
        <dbReference type="EMBL" id="TMW61426.1"/>
    </source>
</evidence>
<feature type="region of interest" description="Disordered" evidence="1">
    <location>
        <begin position="450"/>
        <end position="552"/>
    </location>
</feature>
<dbReference type="Gene3D" id="3.30.530.20">
    <property type="match status" value="1"/>
</dbReference>
<evidence type="ECO:0000256" key="1">
    <source>
        <dbReference type="SAM" id="MobiDB-lite"/>
    </source>
</evidence>
<organism evidence="2 3">
    <name type="scientific">Pythium oligandrum</name>
    <name type="common">Mycoparasitic fungus</name>
    <dbReference type="NCBI Taxonomy" id="41045"/>
    <lineage>
        <taxon>Eukaryota</taxon>
        <taxon>Sar</taxon>
        <taxon>Stramenopiles</taxon>
        <taxon>Oomycota</taxon>
        <taxon>Peronosporomycetes</taxon>
        <taxon>Pythiales</taxon>
        <taxon>Pythiaceae</taxon>
        <taxon>Pythium</taxon>
    </lineage>
</organism>
<dbReference type="AlphaFoldDB" id="A0A8K1FGA2"/>
<dbReference type="EMBL" id="SPLM01000076">
    <property type="protein sequence ID" value="TMW61426.1"/>
    <property type="molecule type" value="Genomic_DNA"/>
</dbReference>
<proteinExistence type="predicted"/>
<dbReference type="Proteomes" id="UP000794436">
    <property type="component" value="Unassembled WGS sequence"/>
</dbReference>
<dbReference type="PANTHER" id="PTHR13510:SF44">
    <property type="entry name" value="RABENOSYN-5"/>
    <property type="match status" value="1"/>
</dbReference>
<gene>
    <name evidence="2" type="ORF">Poli38472_012617</name>
</gene>
<name>A0A8K1FGA2_PYTOL</name>
<dbReference type="InterPro" id="IPR023393">
    <property type="entry name" value="START-like_dom_sf"/>
</dbReference>
<reference evidence="2" key="1">
    <citation type="submission" date="2019-03" db="EMBL/GenBank/DDBJ databases">
        <title>Long read genome sequence of the mycoparasitic Pythium oligandrum ATCC 38472 isolated from sugarbeet rhizosphere.</title>
        <authorList>
            <person name="Gaulin E."/>
        </authorList>
    </citation>
    <scope>NUCLEOTIDE SEQUENCE</scope>
    <source>
        <strain evidence="2">ATCC 38472_TT</strain>
    </source>
</reference>
<keyword evidence="3" id="KW-1185">Reference proteome</keyword>
<accession>A0A8K1FGA2</accession>
<feature type="region of interest" description="Disordered" evidence="1">
    <location>
        <begin position="59"/>
        <end position="117"/>
    </location>
</feature>
<dbReference type="OrthoDB" id="105025at2759"/>
<comment type="caution">
    <text evidence="2">The sequence shown here is derived from an EMBL/GenBank/DDBJ whole genome shotgun (WGS) entry which is preliminary data.</text>
</comment>
<dbReference type="InterPro" id="IPR052727">
    <property type="entry name" value="Rab4/Rab5_effector"/>
</dbReference>
<dbReference type="PANTHER" id="PTHR13510">
    <property type="entry name" value="FYVE-FINGER-CONTAINING RAB5 EFFECTOR PROTEIN RABENOSYN-5-RELATED"/>
    <property type="match status" value="1"/>
</dbReference>
<evidence type="ECO:0000313" key="3">
    <source>
        <dbReference type="Proteomes" id="UP000794436"/>
    </source>
</evidence>
<feature type="compositionally biased region" description="Low complexity" evidence="1">
    <location>
        <begin position="459"/>
        <end position="485"/>
    </location>
</feature>
<protein>
    <recommendedName>
        <fullName evidence="4">FYVE-type domain-containing protein</fullName>
    </recommendedName>
</protein>
<dbReference type="SUPFAM" id="SSF55961">
    <property type="entry name" value="Bet v1-like"/>
    <property type="match status" value="1"/>
</dbReference>
<evidence type="ECO:0008006" key="4">
    <source>
        <dbReference type="Google" id="ProtNLM"/>
    </source>
</evidence>